<dbReference type="RefSeq" id="WP_039714329.1">
    <property type="nucleotide sequence ID" value="NZ_JTJC03000008.1"/>
</dbReference>
<evidence type="ECO:0000313" key="2">
    <source>
        <dbReference type="EMBL" id="NHC37429.1"/>
    </source>
</evidence>
<comment type="caution">
    <text evidence="2">The sequence shown here is derived from an EMBL/GenBank/DDBJ whole genome shotgun (WGS) entry which is preliminary data.</text>
</comment>
<dbReference type="Proteomes" id="UP000031532">
    <property type="component" value="Unassembled WGS sequence"/>
</dbReference>
<proteinExistence type="predicted"/>
<name>A0A9X5EBR1_9CYAN</name>
<dbReference type="AlphaFoldDB" id="A0A9X5EBR1"/>
<dbReference type="SUPFAM" id="SSF69593">
    <property type="entry name" value="Glycerol-3-phosphate (1)-acyltransferase"/>
    <property type="match status" value="1"/>
</dbReference>
<protein>
    <submittedName>
        <fullName evidence="2">1-acyl-sn-glycerol-3-phosphate acyltransferase</fullName>
    </submittedName>
</protein>
<dbReference type="GO" id="GO:0016746">
    <property type="term" value="F:acyltransferase activity"/>
    <property type="evidence" value="ECO:0007669"/>
    <property type="project" value="UniProtKB-KW"/>
</dbReference>
<feature type="domain" description="Phospholipid/glycerol acyltransferase" evidence="1">
    <location>
        <begin position="62"/>
        <end position="206"/>
    </location>
</feature>
<dbReference type="OrthoDB" id="524611at2"/>
<dbReference type="SMART" id="SM00563">
    <property type="entry name" value="PlsC"/>
    <property type="match status" value="1"/>
</dbReference>
<reference evidence="2 3" key="1">
    <citation type="journal article" date="2015" name="Genome Announc.">
        <title>Draft Genome Sequence of the Terrestrial Cyanobacterium Scytonema millei VB511283, Isolated from Eastern India.</title>
        <authorList>
            <person name="Sen D."/>
            <person name="Chandrababunaidu M.M."/>
            <person name="Singh D."/>
            <person name="Sanghi N."/>
            <person name="Ghorai A."/>
            <person name="Mishra G.P."/>
            <person name="Madduluri M."/>
            <person name="Adhikary S.P."/>
            <person name="Tripathy S."/>
        </authorList>
    </citation>
    <scope>NUCLEOTIDE SEQUENCE [LARGE SCALE GENOMIC DNA]</scope>
    <source>
        <strain evidence="2 3">VB511283</strain>
    </source>
</reference>
<keyword evidence="3" id="KW-1185">Reference proteome</keyword>
<evidence type="ECO:0000313" key="3">
    <source>
        <dbReference type="Proteomes" id="UP000031532"/>
    </source>
</evidence>
<sequence length="472" mass="53376">MVRAQPSLEFIPPAFNPLVLRGTQLLLPILLRSQTAITHIQAENTEVLVDLYRAFGAGKTRFIMAFRHPSPDDPFCMAYLLHRLVPRVARQQQISLPHPIHAHFLYDRGIPLWAGAHVSWLFSNLGGIPIHRGKVDRLGLRTARNLLINGSFPMAVAPEGATNGHGEIVSPLEPGIAQLGFWGVEDLLNAGRAEQVFIVPIGIRYSYVQPVWQPLEKLLSKLEADSGLKQEGEKEKIASTDEALLYQRLYRLGEHLLSLMEEFYTRFYRQTLPISVNAIAADAVTAENTSGLKRPNSERDFAARLQALMDAALQVAEQYFHFQPQGSAIERCRRLEQAGWDWIYREDIKQIEALSPVERGLADRIAQEASLSMWHMRLVENFVAVTGKYVREKPTMERFAETTLLLWETIARIKGSSTVRRPRLGKQSVQMTVGEPISVSDRWQIYQASRRSAKQAITDLTRDLQTALEQTI</sequence>
<gene>
    <name evidence="2" type="ORF">QH73_0022800</name>
</gene>
<keyword evidence="2" id="KW-0808">Transferase</keyword>
<dbReference type="InterPro" id="IPR002123">
    <property type="entry name" value="Plipid/glycerol_acylTrfase"/>
</dbReference>
<evidence type="ECO:0000259" key="1">
    <source>
        <dbReference type="SMART" id="SM00563"/>
    </source>
</evidence>
<dbReference type="EMBL" id="JTJC03000008">
    <property type="protein sequence ID" value="NHC37429.1"/>
    <property type="molecule type" value="Genomic_DNA"/>
</dbReference>
<keyword evidence="2" id="KW-0012">Acyltransferase</keyword>
<organism evidence="2 3">
    <name type="scientific">Scytonema millei VB511283</name>
    <dbReference type="NCBI Taxonomy" id="1245923"/>
    <lineage>
        <taxon>Bacteria</taxon>
        <taxon>Bacillati</taxon>
        <taxon>Cyanobacteriota</taxon>
        <taxon>Cyanophyceae</taxon>
        <taxon>Nostocales</taxon>
        <taxon>Scytonemataceae</taxon>
        <taxon>Scytonema</taxon>
    </lineage>
</organism>
<accession>A0A9X5EBR1</accession>